<feature type="domain" description="AprE-like beta-barrel" evidence="13">
    <location>
        <begin position="397"/>
        <end position="485"/>
    </location>
</feature>
<dbReference type="STRING" id="407234.SAMN05421795_102543"/>
<dbReference type="PANTHER" id="PTHR30386">
    <property type="entry name" value="MEMBRANE FUSION SUBUNIT OF EMRAB-TOLC MULTIDRUG EFFLUX PUMP"/>
    <property type="match status" value="1"/>
</dbReference>
<evidence type="ECO:0000256" key="9">
    <source>
        <dbReference type="RuleBase" id="RU365093"/>
    </source>
</evidence>
<feature type="compositionally biased region" description="Pro residues" evidence="11">
    <location>
        <begin position="24"/>
        <end position="35"/>
    </location>
</feature>
<evidence type="ECO:0000256" key="5">
    <source>
        <dbReference type="ARBA" id="ARBA00022519"/>
    </source>
</evidence>
<dbReference type="EMBL" id="FTOM01000002">
    <property type="protein sequence ID" value="SIS68696.1"/>
    <property type="molecule type" value="Genomic_DNA"/>
</dbReference>
<dbReference type="OrthoDB" id="9810980at2"/>
<organism evidence="14 15">
    <name type="scientific">Phaeovulum vinaykumarii</name>
    <dbReference type="NCBI Taxonomy" id="407234"/>
    <lineage>
        <taxon>Bacteria</taxon>
        <taxon>Pseudomonadati</taxon>
        <taxon>Pseudomonadota</taxon>
        <taxon>Alphaproteobacteria</taxon>
        <taxon>Rhodobacterales</taxon>
        <taxon>Paracoccaceae</taxon>
        <taxon>Phaeovulum</taxon>
    </lineage>
</organism>
<dbReference type="Gene3D" id="2.40.30.170">
    <property type="match status" value="1"/>
</dbReference>
<sequence>MSQTGNGPDGGARRESGVPGRPESAPPESAPPENAPPDGARAERTPPAGAALGRITPAQASPAETAPSPAAAAAPAEGAAQDWPMGAPLRVGIVALAVLVLGFGGWAAGTSIAGAVIAPGVVQVEQSRQVVQHPDGGVVAQIMVKDGDTVAAGTPLIRLDGELLRSELAIVEGQYFDFLARTARLEAERDGRAAPVFPAELLSEAQARPALAQVIAGQRSLFVARAETLSKTLEQLERRRDQSLAQIDGIEAQLAALATQSALIEKELTDQRALLDKGLAQASRVLSLEREAARLQGEIGELVASRAQTQGRITEIELEALRQSSSRREEAETQLRDIGFRLLELAERRAALKGKLDRLEIRAPVAGVVLSMQVTTPRAVIRPAEPVLYIVPQDRPLVIEARVSTLHVDEIRPGQTVRLRFSAFSSRTTPELAGTLTRISPDALTEEASGMRYYAAEVSIAPEEVERLGGLQLVPGMPVEVYARTASRSPLAYLVKPLTDYFNRAFRES</sequence>
<dbReference type="AlphaFoldDB" id="A0A1N7L4J9"/>
<evidence type="ECO:0000256" key="2">
    <source>
        <dbReference type="ARBA" id="ARBA00009477"/>
    </source>
</evidence>
<evidence type="ECO:0000313" key="14">
    <source>
        <dbReference type="EMBL" id="SIS68696.1"/>
    </source>
</evidence>
<comment type="similarity">
    <text evidence="2 9">Belongs to the membrane fusion protein (MFP) (TC 8.A.1) family.</text>
</comment>
<dbReference type="InterPro" id="IPR010129">
    <property type="entry name" value="T1SS_HlyD"/>
</dbReference>
<name>A0A1N7L4J9_9RHOB</name>
<evidence type="ECO:0000256" key="4">
    <source>
        <dbReference type="ARBA" id="ARBA00022475"/>
    </source>
</evidence>
<evidence type="ECO:0000259" key="12">
    <source>
        <dbReference type="Pfam" id="PF25994"/>
    </source>
</evidence>
<dbReference type="PRINTS" id="PR01490">
    <property type="entry name" value="RTXTOXIND"/>
</dbReference>
<dbReference type="GO" id="GO:0015031">
    <property type="term" value="P:protein transport"/>
    <property type="evidence" value="ECO:0007669"/>
    <property type="project" value="InterPro"/>
</dbReference>
<proteinExistence type="inferred from homology"/>
<feature type="coiled-coil region" evidence="10">
    <location>
        <begin position="226"/>
        <end position="253"/>
    </location>
</feature>
<dbReference type="InterPro" id="IPR058781">
    <property type="entry name" value="HH_AprE-like"/>
</dbReference>
<keyword evidence="10" id="KW-0175">Coiled coil</keyword>
<keyword evidence="15" id="KW-1185">Reference proteome</keyword>
<dbReference type="Pfam" id="PF25994">
    <property type="entry name" value="HH_AprE"/>
    <property type="match status" value="1"/>
</dbReference>
<keyword evidence="6" id="KW-0812">Transmembrane</keyword>
<feature type="domain" description="AprE-like long alpha-helical hairpin" evidence="12">
    <location>
        <begin position="165"/>
        <end position="353"/>
    </location>
</feature>
<evidence type="ECO:0000256" key="6">
    <source>
        <dbReference type="ARBA" id="ARBA00022692"/>
    </source>
</evidence>
<keyword evidence="7" id="KW-1133">Transmembrane helix</keyword>
<comment type="subcellular location">
    <subcellularLocation>
        <location evidence="1 9">Cell inner membrane</location>
        <topology evidence="1 9">Single-pass membrane protein</topology>
    </subcellularLocation>
</comment>
<dbReference type="PANTHER" id="PTHR30386:SF17">
    <property type="entry name" value="ALKALINE PROTEASE SECRETION PROTEIN APRE"/>
    <property type="match status" value="1"/>
</dbReference>
<dbReference type="NCBIfam" id="TIGR01843">
    <property type="entry name" value="type_I_hlyD"/>
    <property type="match status" value="1"/>
</dbReference>
<evidence type="ECO:0000259" key="13">
    <source>
        <dbReference type="Pfam" id="PF26002"/>
    </source>
</evidence>
<reference evidence="15" key="1">
    <citation type="submission" date="2017-01" db="EMBL/GenBank/DDBJ databases">
        <authorList>
            <person name="Varghese N."/>
            <person name="Submissions S."/>
        </authorList>
    </citation>
    <scope>NUCLEOTIDE SEQUENCE [LARGE SCALE GENOMIC DNA]</scope>
    <source>
        <strain evidence="15">DSM 18714</strain>
    </source>
</reference>
<evidence type="ECO:0000256" key="11">
    <source>
        <dbReference type="SAM" id="MobiDB-lite"/>
    </source>
</evidence>
<dbReference type="Pfam" id="PF26002">
    <property type="entry name" value="Beta-barrel_AprE"/>
    <property type="match status" value="1"/>
</dbReference>
<accession>A0A1N7L4J9</accession>
<evidence type="ECO:0000256" key="8">
    <source>
        <dbReference type="ARBA" id="ARBA00023136"/>
    </source>
</evidence>
<evidence type="ECO:0000256" key="3">
    <source>
        <dbReference type="ARBA" id="ARBA00022448"/>
    </source>
</evidence>
<dbReference type="Gene3D" id="2.40.50.100">
    <property type="match status" value="1"/>
</dbReference>
<keyword evidence="3 9" id="KW-0813">Transport</keyword>
<protein>
    <recommendedName>
        <fullName evidence="9">Membrane fusion protein (MFP) family protein</fullName>
    </recommendedName>
</protein>
<keyword evidence="5 9" id="KW-0997">Cell inner membrane</keyword>
<evidence type="ECO:0000256" key="1">
    <source>
        <dbReference type="ARBA" id="ARBA00004377"/>
    </source>
</evidence>
<evidence type="ECO:0000313" key="15">
    <source>
        <dbReference type="Proteomes" id="UP000186098"/>
    </source>
</evidence>
<keyword evidence="4 9" id="KW-1003">Cell membrane</keyword>
<evidence type="ECO:0000256" key="7">
    <source>
        <dbReference type="ARBA" id="ARBA00022989"/>
    </source>
</evidence>
<dbReference type="Proteomes" id="UP000186098">
    <property type="component" value="Unassembled WGS sequence"/>
</dbReference>
<feature type="region of interest" description="Disordered" evidence="11">
    <location>
        <begin position="1"/>
        <end position="53"/>
    </location>
</feature>
<evidence type="ECO:0000256" key="10">
    <source>
        <dbReference type="SAM" id="Coils"/>
    </source>
</evidence>
<keyword evidence="8" id="KW-0472">Membrane</keyword>
<dbReference type="InterPro" id="IPR050739">
    <property type="entry name" value="MFP"/>
</dbReference>
<gene>
    <name evidence="14" type="ORF">SAMN05421795_102543</name>
</gene>
<dbReference type="InterPro" id="IPR058982">
    <property type="entry name" value="Beta-barrel_AprE"/>
</dbReference>
<dbReference type="GO" id="GO:0005886">
    <property type="term" value="C:plasma membrane"/>
    <property type="evidence" value="ECO:0007669"/>
    <property type="project" value="UniProtKB-SubCell"/>
</dbReference>